<dbReference type="EnsemblMetazoa" id="GPAI047733-RA">
    <property type="protein sequence ID" value="GPAI047733-PA"/>
    <property type="gene ID" value="GPAI047733"/>
</dbReference>
<evidence type="ECO:0000313" key="2">
    <source>
        <dbReference type="EnsemblMetazoa" id="GPAI047733-PA"/>
    </source>
</evidence>
<keyword evidence="1" id="KW-0472">Membrane</keyword>
<dbReference type="AlphaFoldDB" id="A0A1B0AJF5"/>
<keyword evidence="1" id="KW-1133">Transmembrane helix</keyword>
<evidence type="ECO:0000256" key="1">
    <source>
        <dbReference type="SAM" id="Phobius"/>
    </source>
</evidence>
<keyword evidence="1" id="KW-0812">Transmembrane</keyword>
<organism evidence="2 3">
    <name type="scientific">Glossina pallidipes</name>
    <name type="common">Tsetse fly</name>
    <dbReference type="NCBI Taxonomy" id="7398"/>
    <lineage>
        <taxon>Eukaryota</taxon>
        <taxon>Metazoa</taxon>
        <taxon>Ecdysozoa</taxon>
        <taxon>Arthropoda</taxon>
        <taxon>Hexapoda</taxon>
        <taxon>Insecta</taxon>
        <taxon>Pterygota</taxon>
        <taxon>Neoptera</taxon>
        <taxon>Endopterygota</taxon>
        <taxon>Diptera</taxon>
        <taxon>Brachycera</taxon>
        <taxon>Muscomorpha</taxon>
        <taxon>Hippoboscoidea</taxon>
        <taxon>Glossinidae</taxon>
        <taxon>Glossina</taxon>
    </lineage>
</organism>
<reference evidence="3" key="1">
    <citation type="submission" date="2014-03" db="EMBL/GenBank/DDBJ databases">
        <authorList>
            <person name="Aksoy S."/>
            <person name="Warren W."/>
            <person name="Wilson R.K."/>
        </authorList>
    </citation>
    <scope>NUCLEOTIDE SEQUENCE [LARGE SCALE GENOMIC DNA]</scope>
    <source>
        <strain evidence="3">IAEA</strain>
    </source>
</reference>
<sequence>MMSSKGVDKKAAKSGLKSIAADSYEMSQLIVSQYLDEHIGTGILIKCVLKMIFKAFICFESFYVLSFLITFYILLLLFDDY</sequence>
<dbReference type="VEuPathDB" id="VectorBase:GPAI047733"/>
<feature type="transmembrane region" description="Helical" evidence="1">
    <location>
        <begin position="55"/>
        <end position="78"/>
    </location>
</feature>
<proteinExistence type="predicted"/>
<dbReference type="Proteomes" id="UP000092445">
    <property type="component" value="Unassembled WGS sequence"/>
</dbReference>
<protein>
    <submittedName>
        <fullName evidence="2">Uncharacterized protein</fullName>
    </submittedName>
</protein>
<keyword evidence="3" id="KW-1185">Reference proteome</keyword>
<reference evidence="2" key="2">
    <citation type="submission" date="2020-05" db="UniProtKB">
        <authorList>
            <consortium name="EnsemblMetazoa"/>
        </authorList>
    </citation>
    <scope>IDENTIFICATION</scope>
    <source>
        <strain evidence="2">IAEA</strain>
    </source>
</reference>
<evidence type="ECO:0000313" key="3">
    <source>
        <dbReference type="Proteomes" id="UP000092445"/>
    </source>
</evidence>
<accession>A0A1B0AJF5</accession>
<name>A0A1B0AJF5_GLOPL</name>